<accession>A0A6M3LW55</accession>
<evidence type="ECO:0000313" key="1">
    <source>
        <dbReference type="EMBL" id="QJA97782.1"/>
    </source>
</evidence>
<reference evidence="1" key="1">
    <citation type="submission" date="2020-03" db="EMBL/GenBank/DDBJ databases">
        <title>The deep terrestrial virosphere.</title>
        <authorList>
            <person name="Holmfeldt K."/>
            <person name="Nilsson E."/>
            <person name="Simone D."/>
            <person name="Lopez-Fernandez M."/>
            <person name="Wu X."/>
            <person name="de Brujin I."/>
            <person name="Lundin D."/>
            <person name="Andersson A."/>
            <person name="Bertilsson S."/>
            <person name="Dopson M."/>
        </authorList>
    </citation>
    <scope>NUCLEOTIDE SEQUENCE</scope>
    <source>
        <strain evidence="1">MM415B05963</strain>
    </source>
</reference>
<gene>
    <name evidence="1" type="ORF">MM415B05963_0012</name>
</gene>
<organism evidence="1">
    <name type="scientific">viral metagenome</name>
    <dbReference type="NCBI Taxonomy" id="1070528"/>
    <lineage>
        <taxon>unclassified sequences</taxon>
        <taxon>metagenomes</taxon>
        <taxon>organismal metagenomes</taxon>
    </lineage>
</organism>
<dbReference type="AlphaFoldDB" id="A0A6M3LW55"/>
<sequence>MGKIRIINLGRHRYDKKLDEFICPECGFRTIDEGEMIEHCKKQKATLTHNRQVRGAHNGRVY</sequence>
<protein>
    <submittedName>
        <fullName evidence="1">Uncharacterized protein</fullName>
    </submittedName>
</protein>
<proteinExistence type="predicted"/>
<name>A0A6M3LW55_9ZZZZ</name>
<dbReference type="EMBL" id="MT143524">
    <property type="protein sequence ID" value="QJA97782.1"/>
    <property type="molecule type" value="Genomic_DNA"/>
</dbReference>